<dbReference type="GO" id="GO:0016787">
    <property type="term" value="F:hydrolase activity"/>
    <property type="evidence" value="ECO:0007669"/>
    <property type="project" value="InterPro"/>
</dbReference>
<dbReference type="InterPro" id="IPR000383">
    <property type="entry name" value="Xaa-Pro-like_dom"/>
</dbReference>
<dbReference type="EMBL" id="CP058952">
    <property type="protein sequence ID" value="QLI81314.1"/>
    <property type="molecule type" value="Genomic_DNA"/>
</dbReference>
<dbReference type="Pfam" id="PF02129">
    <property type="entry name" value="Peptidase_S15"/>
    <property type="match status" value="1"/>
</dbReference>
<reference evidence="2 3" key="1">
    <citation type="journal article" date="2016" name="Int. J. Syst. Evol. Microbiol.">
        <title>Chitinibacter fontanus sp. nov., isolated from a spring.</title>
        <authorList>
            <person name="Sheu S.Y."/>
            <person name="Li Y.S."/>
            <person name="Young C.C."/>
            <person name="Chen W.M."/>
        </authorList>
    </citation>
    <scope>NUCLEOTIDE SEQUENCE [LARGE SCALE GENOMIC DNA]</scope>
    <source>
        <strain evidence="2 3">STM-7</strain>
    </source>
</reference>
<evidence type="ECO:0000313" key="2">
    <source>
        <dbReference type="EMBL" id="QLI81314.1"/>
    </source>
</evidence>
<protein>
    <submittedName>
        <fullName evidence="2">Prolyl oligopeptidase family serine peptidase</fullName>
    </submittedName>
</protein>
<dbReference type="AlphaFoldDB" id="A0A7D5V9I4"/>
<evidence type="ECO:0000313" key="3">
    <source>
        <dbReference type="Proteomes" id="UP000510822"/>
    </source>
</evidence>
<proteinExistence type="predicted"/>
<gene>
    <name evidence="2" type="ORF">HZU75_07125</name>
</gene>
<organism evidence="2 3">
    <name type="scientific">Chitinibacter fontanus</name>
    <dbReference type="NCBI Taxonomy" id="1737446"/>
    <lineage>
        <taxon>Bacteria</taxon>
        <taxon>Pseudomonadati</taxon>
        <taxon>Pseudomonadota</taxon>
        <taxon>Betaproteobacteria</taxon>
        <taxon>Neisseriales</taxon>
        <taxon>Chitinibacteraceae</taxon>
        <taxon>Chitinibacter</taxon>
    </lineage>
</organism>
<feature type="domain" description="Xaa-Pro dipeptidyl-peptidase-like" evidence="1">
    <location>
        <begin position="49"/>
        <end position="185"/>
    </location>
</feature>
<keyword evidence="3" id="KW-1185">Reference proteome</keyword>
<dbReference type="InterPro" id="IPR029058">
    <property type="entry name" value="AB_hydrolase_fold"/>
</dbReference>
<dbReference type="RefSeq" id="WP_180308441.1">
    <property type="nucleotide sequence ID" value="NZ_CP058952.1"/>
</dbReference>
<dbReference type="Proteomes" id="UP000510822">
    <property type="component" value="Chromosome"/>
</dbReference>
<dbReference type="Gene3D" id="3.40.50.1820">
    <property type="entry name" value="alpha/beta hydrolase"/>
    <property type="match status" value="1"/>
</dbReference>
<accession>A0A7D5V9I4</accession>
<dbReference type="KEGG" id="cfon:HZU75_07125"/>
<evidence type="ECO:0000259" key="1">
    <source>
        <dbReference type="Pfam" id="PF02129"/>
    </source>
</evidence>
<name>A0A7D5V9I4_9NEIS</name>
<dbReference type="SUPFAM" id="SSF53474">
    <property type="entry name" value="alpha/beta-Hydrolases"/>
    <property type="match status" value="1"/>
</dbReference>
<sequence length="384" mass="42525">MLKNIRFIFALLLTLTAIYAYSEEPPLRTDLNESVEMIKVGTNLFGADVKLETTIFKPNGDGPFPVLFIYHGKDLGPTEKQPRSRMTLLAAEMVARGYVVVFPNARGFSKSSGYNNTERCNIYSEVMDTGKDFRALIEAIKTKNYVNKEQVVLMGQSYGGLNVLGTITEPIAGLVLAVNFSGVLNYGNGCNWESALNSSFGKLGKNAKHDSIWFYGSNDALMSVDLINKNYELYNATKQQAKLINFGSFRADAHGMFGTLAGFNEIWWPIIKPQLKEKGLPVEVIYPNLQTVNKVVTPSGFALASDLDKLPANLNKTCRTFYENVVKYKVSPSAFVISEEGNCGGMGDFDLDPESWAMASCKRKPNSKNCKLYLLNGQVVWPTS</sequence>